<dbReference type="SUPFAM" id="SSF52151">
    <property type="entry name" value="FabD/lysophospholipase-like"/>
    <property type="match status" value="1"/>
</dbReference>
<feature type="domain" description="PNPLA" evidence="3">
    <location>
        <begin position="115"/>
        <end position="163"/>
    </location>
</feature>
<evidence type="ECO:0000256" key="1">
    <source>
        <dbReference type="ARBA" id="ARBA00023098"/>
    </source>
</evidence>
<sequence length="1098" mass="118092">MSTVDFSNFTPDQVADLRRKLESAGCAVPARAATLDQLTDAIAAFRKQQGMTDTGPLDEATWRRLDNQSGSVFSEVLQNELDLLRPRPDGSQDQVMPACAAELLRRSHGAALAGLALSGGGVRSATFNLGALQALAELRLLRDVDYLSTVSGGGFIGGWLSKCIRERGGDVRAVEDLLTPGANGQAVAAEPVEIQFLRQYSNYLTPKGGTFSADTWTLIGTYVRNTCLNLAMLVAWLCALLMLPRFAVWAVHRIVKPAGPWAAWSDFAWMLGIVLFLVAVFCIALSISSKPESSRGLRRFPLEQGAVLVFINLPLLAAGFLVSIGLWRHGGAVPAIWEAGLPARFDGWGLAWLLVPGLVYFIVWASGWYLAHDRTSPYRNTGYVVCAAGAAAVLSMSLGAALTFAPEAVAHLVPLKFARLLAWPLMPAMMAALLVGAAALALERRLGRHHAVPDVSRAELLEGFSHFACAVGALAVGTLLLLAGLALLPNPQRHPILNNAIALGSFGMPLMMTLFSVTMTLMIGLIGSLYSDASREWWSRQGAWSWIFSLVWVAMFGVAFFGAPLLHWAWLTFDPLANAGTAIGWLAMTWLGLKAGSGSATGSRDGNCARRELAARLAPYFFTVGVFALLSSLVQASVALPEVRCPQPISLPCIYAAHANATLASSGSTLLIAFSLFLGAALLLGWRVDINKFSLYMLYRNRLVRAYFGASSRTRKPHPFTGFDPEDDPQLADLANQRPYHIVNTALNLVSGEELAWQTRKAASFVFTPRFCGFEMPLMPAQGPNQGLRDAQRGAYRPTREYASKAGATDIDATVRLGMAVALSGAAASPNMGTHSSPPLNFLMTMFNVRLGRWCPNPRKAVWTQSSPGIGLFSLIAELFGMTNADANYVYLSDGGHFENLGIYELVRRRCRLIVAVDVASDREMAFEDLGNAIRKCATDLHVSIELDVSKMDLVAGSGLCGGSCAVGTVRYSHVDPGGVDGTLLYIKPAIIGSENADVLNYRKAHPDYPHQSTADQWFDEAQFESYRALGYHIVKAALGGAAAASRRADGGHDVARLCAHLLREHGLAPMVPPVPPVPARPACGCGGQCGCGRDAFR</sequence>
<name>A0ABV7PSA8_9BURK</name>
<accession>A0ABV7PSA8</accession>
<evidence type="ECO:0000313" key="4">
    <source>
        <dbReference type="EMBL" id="MFC3460787.1"/>
    </source>
</evidence>
<keyword evidence="2" id="KW-0472">Membrane</keyword>
<feature type="transmembrane region" description="Helical" evidence="2">
    <location>
        <begin position="227"/>
        <end position="247"/>
    </location>
</feature>
<feature type="transmembrane region" description="Helical" evidence="2">
    <location>
        <begin position="417"/>
        <end position="442"/>
    </location>
</feature>
<proteinExistence type="predicted"/>
<dbReference type="Proteomes" id="UP001595665">
    <property type="component" value="Unassembled WGS sequence"/>
</dbReference>
<keyword evidence="1" id="KW-0443">Lipid metabolism</keyword>
<feature type="transmembrane region" description="Helical" evidence="2">
    <location>
        <begin position="347"/>
        <end position="371"/>
    </location>
</feature>
<evidence type="ECO:0000259" key="3">
    <source>
        <dbReference type="Pfam" id="PF01734"/>
    </source>
</evidence>
<feature type="transmembrane region" description="Helical" evidence="2">
    <location>
        <begin position="576"/>
        <end position="593"/>
    </location>
</feature>
<evidence type="ECO:0000256" key="2">
    <source>
        <dbReference type="SAM" id="Phobius"/>
    </source>
</evidence>
<feature type="transmembrane region" description="Helical" evidence="2">
    <location>
        <begin position="267"/>
        <end position="287"/>
    </location>
</feature>
<keyword evidence="2" id="KW-1133">Transmembrane helix</keyword>
<feature type="transmembrane region" description="Helical" evidence="2">
    <location>
        <begin position="307"/>
        <end position="327"/>
    </location>
</feature>
<comment type="caution">
    <text evidence="4">The sequence shown here is derived from an EMBL/GenBank/DDBJ whole genome shotgun (WGS) entry which is preliminary data.</text>
</comment>
<keyword evidence="5" id="KW-1185">Reference proteome</keyword>
<reference evidence="5" key="1">
    <citation type="journal article" date="2019" name="Int. J. Syst. Evol. Microbiol.">
        <title>The Global Catalogue of Microorganisms (GCM) 10K type strain sequencing project: providing services to taxonomists for standard genome sequencing and annotation.</title>
        <authorList>
            <consortium name="The Broad Institute Genomics Platform"/>
            <consortium name="The Broad Institute Genome Sequencing Center for Infectious Disease"/>
            <person name="Wu L."/>
            <person name="Ma J."/>
        </authorList>
    </citation>
    <scope>NUCLEOTIDE SEQUENCE [LARGE SCALE GENOMIC DNA]</scope>
    <source>
        <strain evidence="5">CCM 7480</strain>
    </source>
</reference>
<dbReference type="PANTHER" id="PTHR10728:SF40">
    <property type="entry name" value="PATATIN FAMILY PROTEIN"/>
    <property type="match status" value="1"/>
</dbReference>
<organism evidence="4 5">
    <name type="scientific">Massilia haematophila</name>
    <dbReference type="NCBI Taxonomy" id="457923"/>
    <lineage>
        <taxon>Bacteria</taxon>
        <taxon>Pseudomonadati</taxon>
        <taxon>Pseudomonadota</taxon>
        <taxon>Betaproteobacteria</taxon>
        <taxon>Burkholderiales</taxon>
        <taxon>Oxalobacteraceae</taxon>
        <taxon>Telluria group</taxon>
        <taxon>Massilia</taxon>
    </lineage>
</organism>
<feature type="transmembrane region" description="Helical" evidence="2">
    <location>
        <begin position="508"/>
        <end position="531"/>
    </location>
</feature>
<evidence type="ECO:0000313" key="5">
    <source>
        <dbReference type="Proteomes" id="UP001595665"/>
    </source>
</evidence>
<keyword evidence="2" id="KW-0812">Transmembrane</keyword>
<dbReference type="EMBL" id="JBHRVV010000001">
    <property type="protein sequence ID" value="MFC3460787.1"/>
    <property type="molecule type" value="Genomic_DNA"/>
</dbReference>
<feature type="transmembrane region" description="Helical" evidence="2">
    <location>
        <begin position="463"/>
        <end position="488"/>
    </location>
</feature>
<gene>
    <name evidence="4" type="ORF">ACFOPH_21450</name>
</gene>
<dbReference type="PANTHER" id="PTHR10728">
    <property type="entry name" value="CYTOSOLIC PHOSPHOLIPASE A2"/>
    <property type="match status" value="1"/>
</dbReference>
<dbReference type="RefSeq" id="WP_379737182.1">
    <property type="nucleotide sequence ID" value="NZ_JBHRVV010000001.1"/>
</dbReference>
<feature type="transmembrane region" description="Helical" evidence="2">
    <location>
        <begin position="670"/>
        <end position="688"/>
    </location>
</feature>
<feature type="transmembrane region" description="Helical" evidence="2">
    <location>
        <begin position="613"/>
        <end position="634"/>
    </location>
</feature>
<dbReference type="Gene3D" id="3.40.1090.10">
    <property type="entry name" value="Cytosolic phospholipase A2 catalytic domain"/>
    <property type="match status" value="2"/>
</dbReference>
<feature type="transmembrane region" description="Helical" evidence="2">
    <location>
        <begin position="543"/>
        <end position="570"/>
    </location>
</feature>
<dbReference type="InterPro" id="IPR016035">
    <property type="entry name" value="Acyl_Trfase/lysoPLipase"/>
</dbReference>
<dbReference type="Pfam" id="PF01734">
    <property type="entry name" value="Patatin"/>
    <property type="match status" value="1"/>
</dbReference>
<feature type="transmembrane region" description="Helical" evidence="2">
    <location>
        <begin position="383"/>
        <end position="405"/>
    </location>
</feature>
<protein>
    <submittedName>
        <fullName evidence="4">Patatin-like phospholipase family protein</fullName>
    </submittedName>
</protein>
<dbReference type="InterPro" id="IPR002641">
    <property type="entry name" value="PNPLA_dom"/>
</dbReference>